<evidence type="ECO:0000313" key="3">
    <source>
        <dbReference type="Proteomes" id="UP000017837"/>
    </source>
</evidence>
<feature type="signal peptide" evidence="1">
    <location>
        <begin position="1"/>
        <end position="24"/>
    </location>
</feature>
<reference evidence="2 3" key="1">
    <citation type="journal article" date="2014" name="Nature">
        <title>Sequential evolution of bacterial morphology by co-option of a developmental regulator.</title>
        <authorList>
            <person name="Jiang C."/>
            <person name="Brown P.J."/>
            <person name="Ducret A."/>
            <person name="Brun Y.V."/>
        </authorList>
    </citation>
    <scope>NUCLEOTIDE SEQUENCE [LARGE SCALE GENOMIC DNA]</scope>
    <source>
        <strain evidence="2 3">DSM 16100</strain>
    </source>
</reference>
<dbReference type="RefSeq" id="WP_018082747.1">
    <property type="nucleotide sequence ID" value="NZ_AQWM01000018.1"/>
</dbReference>
<feature type="chain" id="PRO_5004725337" description="Acetylxylan esterase" evidence="1">
    <location>
        <begin position="25"/>
        <end position="237"/>
    </location>
</feature>
<protein>
    <recommendedName>
        <fullName evidence="4">Acetylxylan esterase</fullName>
    </recommendedName>
</protein>
<organism evidence="2 3">
    <name type="scientific">Asticcacaulis benevestitus DSM 16100 = ATCC BAA-896</name>
    <dbReference type="NCBI Taxonomy" id="1121022"/>
    <lineage>
        <taxon>Bacteria</taxon>
        <taxon>Pseudomonadati</taxon>
        <taxon>Pseudomonadota</taxon>
        <taxon>Alphaproteobacteria</taxon>
        <taxon>Caulobacterales</taxon>
        <taxon>Caulobacteraceae</taxon>
        <taxon>Asticcacaulis</taxon>
    </lineage>
</organism>
<gene>
    <name evidence="2" type="ORF">ABENE_12160</name>
</gene>
<keyword evidence="1" id="KW-0732">Signal</keyword>
<sequence length="237" mass="25449">MKGISKLALTALVLQLGSAAIAWGAESRDMPPLDTRGMAPFFEPASAGPKAPDAQGFLQRWLLLEPITKPNTSNAGFTGAYVRDALAISTFPGGTAARPKAGTTVQVGSEILRWHALDAKLFDVKLFSFAQGLNKPVYGVIFWAETVVDSPRDIRNVRLAVGSNSASMWWVNGEEAAGLFGDRRMVMDDVVSAPITLHKGRNVVRGAVINGPGLSDFCARFIDENGQPVRDITTHLD</sequence>
<name>V4PSX0_9CAUL</name>
<comment type="caution">
    <text evidence="2">The sequence shown here is derived from an EMBL/GenBank/DDBJ whole genome shotgun (WGS) entry which is preliminary data.</text>
</comment>
<dbReference type="eggNOG" id="COG3507">
    <property type="taxonomic scope" value="Bacteria"/>
</dbReference>
<dbReference type="PATRIC" id="fig|1121022.4.peg.2466"/>
<accession>V4PSX0</accession>
<evidence type="ECO:0000313" key="2">
    <source>
        <dbReference type="EMBL" id="ESQ90469.1"/>
    </source>
</evidence>
<evidence type="ECO:0008006" key="4">
    <source>
        <dbReference type="Google" id="ProtNLM"/>
    </source>
</evidence>
<keyword evidence="3" id="KW-1185">Reference proteome</keyword>
<dbReference type="Proteomes" id="UP000017837">
    <property type="component" value="Unassembled WGS sequence"/>
</dbReference>
<dbReference type="AlphaFoldDB" id="V4PSX0"/>
<dbReference type="EMBL" id="AWGB01000023">
    <property type="protein sequence ID" value="ESQ90469.1"/>
    <property type="molecule type" value="Genomic_DNA"/>
</dbReference>
<evidence type="ECO:0000256" key="1">
    <source>
        <dbReference type="SAM" id="SignalP"/>
    </source>
</evidence>
<dbReference type="STRING" id="1121022.GCA_000376105_03078"/>
<proteinExistence type="predicted"/>